<dbReference type="Gene3D" id="1.10.760.10">
    <property type="entry name" value="Cytochrome c-like domain"/>
    <property type="match status" value="1"/>
</dbReference>
<gene>
    <name evidence="1" type="ORF">NYG85_06810</name>
</gene>
<sequence length="185" mass="20934">MKKVLLASLFASLIYANGEVYSDIVKPVFADENAKSSIGRLLPTNGVKILEKSGKKLKIQVQGYLNPAAPNVLYYSDKDRIFTLAFAKTANFKTELVKKGENGKWDLVKTSVWVDDGDFYDDVKPLFARAAEIYQNSCGVCHSLHQPNQYNANQWPNLLKSMLSRTAIEKKDEWLITEYLQKHAK</sequence>
<accession>A0ABT7HQW4</accession>
<protein>
    <submittedName>
        <fullName evidence="1">Cytochrome C</fullName>
    </submittedName>
</protein>
<keyword evidence="2" id="KW-1185">Reference proteome</keyword>
<organism evidence="1 2">
    <name type="scientific">Campylobacter gastrosuis</name>
    <dbReference type="NCBI Taxonomy" id="2974576"/>
    <lineage>
        <taxon>Bacteria</taxon>
        <taxon>Pseudomonadati</taxon>
        <taxon>Campylobacterota</taxon>
        <taxon>Epsilonproteobacteria</taxon>
        <taxon>Campylobacterales</taxon>
        <taxon>Campylobacteraceae</taxon>
        <taxon>Campylobacter</taxon>
    </lineage>
</organism>
<dbReference type="SUPFAM" id="SSF46626">
    <property type="entry name" value="Cytochrome c"/>
    <property type="match status" value="1"/>
</dbReference>
<name>A0ABT7HQW4_9BACT</name>
<dbReference type="Proteomes" id="UP001173801">
    <property type="component" value="Unassembled WGS sequence"/>
</dbReference>
<proteinExistence type="predicted"/>
<comment type="caution">
    <text evidence="1">The sequence shown here is derived from an EMBL/GenBank/DDBJ whole genome shotgun (WGS) entry which is preliminary data.</text>
</comment>
<reference evidence="1" key="1">
    <citation type="submission" date="2022-08" db="EMBL/GenBank/DDBJ databases">
        <authorList>
            <person name="Wang H."/>
        </authorList>
    </citation>
    <scope>NUCLEOTIDE SEQUENCE</scope>
    <source>
        <strain evidence="1">PS10</strain>
    </source>
</reference>
<dbReference type="EMBL" id="JANURM010000007">
    <property type="protein sequence ID" value="MDL0089075.1"/>
    <property type="molecule type" value="Genomic_DNA"/>
</dbReference>
<dbReference type="InterPro" id="IPR036909">
    <property type="entry name" value="Cyt_c-like_dom_sf"/>
</dbReference>
<evidence type="ECO:0000313" key="2">
    <source>
        <dbReference type="Proteomes" id="UP001173801"/>
    </source>
</evidence>
<evidence type="ECO:0000313" key="1">
    <source>
        <dbReference type="EMBL" id="MDL0089075.1"/>
    </source>
</evidence>
<dbReference type="RefSeq" id="WP_284937733.1">
    <property type="nucleotide sequence ID" value="NZ_JANURM010000007.1"/>
</dbReference>
<reference evidence="1" key="2">
    <citation type="journal article" date="2023" name="Microorganisms">
        <title>Isolation and Genomic Characteristics of Cat-Borne Campylobacter felis sp. nov. and Sheep-Borne Campylobacter ovis sp. nov.</title>
        <authorList>
            <person name="Wang H."/>
            <person name="Li Y."/>
            <person name="Gu Y."/>
            <person name="Zhou G."/>
            <person name="Chen X."/>
            <person name="Zhang X."/>
            <person name="Shao Z."/>
            <person name="Zhang J."/>
            <person name="Zhang M."/>
        </authorList>
    </citation>
    <scope>NUCLEOTIDE SEQUENCE</scope>
    <source>
        <strain evidence="1">PS10</strain>
    </source>
</reference>